<proteinExistence type="predicted"/>
<protein>
    <recommendedName>
        <fullName evidence="3">Virion structural protein</fullName>
    </recommendedName>
</protein>
<keyword evidence="2" id="KW-1185">Reference proteome</keyword>
<dbReference type="Proteomes" id="UP000662782">
    <property type="component" value="Segment"/>
</dbReference>
<evidence type="ECO:0008006" key="3">
    <source>
        <dbReference type="Google" id="ProtNLM"/>
    </source>
</evidence>
<sequence length="344" mass="38950">MDIKFNSSENFTGEALTDRLSIFDDVFTANGGSSYTSPLANTLKGIRILGPGVQMTPIADNVIGLFFVTRPVLNLEDDNVVKSPRFAPFYKAQTDSLPAYVRGLLDYRSANLYPHPDLDNKLAWIAPLTNLCKASNGFPDLDLEVRKSNPGIRNEVHQAPVGILDENGPLTINTTFYNPKPGIIPYIFQTWESYIPEVRLGDNEMEPSLEALAGNYWDFDCRIYHFIMNKNLRNIESMYMTVQSIPVTYPMGAMSAIDNESTVRRGQGQDELTIQFSSVGARFDTFEVVDGFNGATVFFNPNMGDDQRSSYYRQIQPSEFLEKQYNVYPWINLSTMELEWWTAK</sequence>
<accession>A0A873WFN7</accession>
<dbReference type="InterPro" id="IPR057582">
    <property type="entry name" value="Phage_TTP_15"/>
</dbReference>
<dbReference type="Pfam" id="PF23971">
    <property type="entry name" value="Phage_TTP_15"/>
    <property type="match status" value="1"/>
</dbReference>
<organism evidence="1 2">
    <name type="scientific">Klebsiella phage Miami</name>
    <dbReference type="NCBI Taxonomy" id="2767581"/>
    <lineage>
        <taxon>Viruses</taxon>
        <taxon>Duplodnaviria</taxon>
        <taxon>Heunggongvirae</taxon>
        <taxon>Uroviricota</taxon>
        <taxon>Caudoviricetes</taxon>
        <taxon>Chimalliviridae</taxon>
        <taxon>Miamivirus</taxon>
        <taxon>Miamivirus miami</taxon>
    </lineage>
</organism>
<evidence type="ECO:0000313" key="1">
    <source>
        <dbReference type="EMBL" id="QPB09113.1"/>
    </source>
</evidence>
<evidence type="ECO:0000313" key="2">
    <source>
        <dbReference type="Proteomes" id="UP000662782"/>
    </source>
</evidence>
<reference evidence="1 2" key="1">
    <citation type="submission" date="2020-07" db="EMBL/GenBank/DDBJ databases">
        <title>Complete genome sequence of Klebsiella pneumoniae phage Miami.</title>
        <authorList>
            <person name="Mora D.A."/>
            <person name="Lessor L."/>
            <person name="Gill J."/>
            <person name="Liu M."/>
        </authorList>
    </citation>
    <scope>NUCLEOTIDE SEQUENCE [LARGE SCALE GENOMIC DNA]</scope>
</reference>
<gene>
    <name evidence="1" type="ORF">CPT_Miami_018</name>
</gene>
<dbReference type="EMBL" id="MT701590">
    <property type="protein sequence ID" value="QPB09113.1"/>
    <property type="molecule type" value="Genomic_DNA"/>
</dbReference>
<name>A0A873WFN7_9CAUD</name>